<organism evidence="1 2">
    <name type="scientific">Paenibacillus wynnii</name>
    <dbReference type="NCBI Taxonomy" id="268407"/>
    <lineage>
        <taxon>Bacteria</taxon>
        <taxon>Bacillati</taxon>
        <taxon>Bacillota</taxon>
        <taxon>Bacilli</taxon>
        <taxon>Bacillales</taxon>
        <taxon>Paenibacillaceae</taxon>
        <taxon>Paenibacillus</taxon>
    </lineage>
</organism>
<name>A0A098MAB7_9BACL</name>
<dbReference type="Proteomes" id="UP000029734">
    <property type="component" value="Unassembled WGS sequence"/>
</dbReference>
<reference evidence="1 2" key="2">
    <citation type="submission" date="2014-10" db="EMBL/GenBank/DDBJ databases">
        <title>Comparative genomics of the Paenibacillus odorifer group.</title>
        <authorList>
            <person name="Tsai Y.-C."/>
            <person name="Martin N."/>
            <person name="Korlach J."/>
            <person name="Wiedmann M."/>
        </authorList>
    </citation>
    <scope>NUCLEOTIDE SEQUENCE [LARGE SCALE GENOMIC DNA]</scope>
    <source>
        <strain evidence="1 2">DSM 18334</strain>
    </source>
</reference>
<proteinExistence type="predicted"/>
<dbReference type="STRING" id="268407.PWYN_03175"/>
<gene>
    <name evidence="1" type="ORF">PWYN_03175</name>
</gene>
<evidence type="ECO:0000313" key="1">
    <source>
        <dbReference type="EMBL" id="KGE18482.1"/>
    </source>
</evidence>
<reference evidence="1 2" key="1">
    <citation type="submission" date="2014-08" db="EMBL/GenBank/DDBJ databases">
        <authorList>
            <person name="den Bakker H.C."/>
        </authorList>
    </citation>
    <scope>NUCLEOTIDE SEQUENCE [LARGE SCALE GENOMIC DNA]</scope>
    <source>
        <strain evidence="1 2">DSM 18334</strain>
    </source>
</reference>
<keyword evidence="2" id="KW-1185">Reference proteome</keyword>
<accession>A0A098MAB7</accession>
<dbReference type="AlphaFoldDB" id="A0A098MAB7"/>
<protein>
    <submittedName>
        <fullName evidence="1">Uncharacterized protein</fullName>
    </submittedName>
</protein>
<dbReference type="EMBL" id="JQCR01000002">
    <property type="protein sequence ID" value="KGE18482.1"/>
    <property type="molecule type" value="Genomic_DNA"/>
</dbReference>
<evidence type="ECO:0000313" key="2">
    <source>
        <dbReference type="Proteomes" id="UP000029734"/>
    </source>
</evidence>
<dbReference type="OrthoDB" id="9963241at2"/>
<dbReference type="RefSeq" id="WP_036648397.1">
    <property type="nucleotide sequence ID" value="NZ_JQCR01000002.1"/>
</dbReference>
<sequence>MDEDQQLQIVMLNNLNRGCTTEQTQEFIDRCRRYHLNNPKILQVIDDQEVRHINSMYLELPEGVEA</sequence>
<comment type="caution">
    <text evidence="1">The sequence shown here is derived from an EMBL/GenBank/DDBJ whole genome shotgun (WGS) entry which is preliminary data.</text>
</comment>